<gene>
    <name evidence="12" type="primary">ND4L</name>
</gene>
<protein>
    <recommendedName>
        <fullName evidence="3">NADH-ubiquinone oxidoreductase chain 4L</fullName>
    </recommendedName>
    <alternativeName>
        <fullName evidence="9">NADH dehydrogenase subunit 4L</fullName>
    </alternativeName>
</protein>
<evidence type="ECO:0000256" key="7">
    <source>
        <dbReference type="ARBA" id="ARBA00023027"/>
    </source>
</evidence>
<dbReference type="EMBL" id="MW415019">
    <property type="protein sequence ID" value="QSZ78259.1"/>
    <property type="molecule type" value="Genomic_DNA"/>
</dbReference>
<feature type="transmembrane region" description="Helical" evidence="11">
    <location>
        <begin position="6"/>
        <end position="22"/>
    </location>
</feature>
<keyword evidence="6 11" id="KW-1133">Transmembrane helix</keyword>
<accession>A0A8E5BTF9</accession>
<keyword evidence="4 11" id="KW-0812">Transmembrane</keyword>
<sequence length="96" mass="11409">MFIFSVPNLLMMMFLIGFMSFCKNRIHLLMILMSLEFMMLIIYLMLIFFLSLYEMELYFSMIFLTFSVCEGVLGLSVLILMVRMHGNDYFQVLSIL</sequence>
<comment type="subcellular location">
    <subcellularLocation>
        <location evidence="1">Membrane</location>
        <topology evidence="1">Multi-pass membrane protein</topology>
    </subcellularLocation>
</comment>
<keyword evidence="8 11" id="KW-0472">Membrane</keyword>
<evidence type="ECO:0000313" key="12">
    <source>
        <dbReference type="EMBL" id="QSZ78259.1"/>
    </source>
</evidence>
<dbReference type="InterPro" id="IPR039428">
    <property type="entry name" value="NUOK/Mnh_C1-like"/>
</dbReference>
<name>A0A8E5BTF9_9HYME</name>
<dbReference type="CTD" id="4539"/>
<keyword evidence="7" id="KW-0520">NAD</keyword>
<feature type="transmembrane region" description="Helical" evidence="11">
    <location>
        <begin position="29"/>
        <end position="52"/>
    </location>
</feature>
<proteinExistence type="inferred from homology"/>
<evidence type="ECO:0000256" key="2">
    <source>
        <dbReference type="ARBA" id="ARBA00010519"/>
    </source>
</evidence>
<evidence type="ECO:0000256" key="9">
    <source>
        <dbReference type="ARBA" id="ARBA00031586"/>
    </source>
</evidence>
<feature type="transmembrane region" description="Helical" evidence="11">
    <location>
        <begin position="58"/>
        <end position="82"/>
    </location>
</feature>
<evidence type="ECO:0000256" key="4">
    <source>
        <dbReference type="ARBA" id="ARBA00022692"/>
    </source>
</evidence>
<evidence type="ECO:0000256" key="5">
    <source>
        <dbReference type="ARBA" id="ARBA00022967"/>
    </source>
</evidence>
<reference evidence="12" key="1">
    <citation type="submission" date="2020-12" db="EMBL/GenBank/DDBJ databases">
        <title>The mitochondrial genome of Conaspidia wangi Wei, 2015.</title>
        <authorList>
            <person name="Niu G."/>
            <person name="He X."/>
            <person name="Zeng L."/>
            <person name="Wei M."/>
        </authorList>
    </citation>
    <scope>NUCLEOTIDE SEQUENCE</scope>
</reference>
<comment type="similarity">
    <text evidence="2">Belongs to the complex I subunit 4L family.</text>
</comment>
<dbReference type="Pfam" id="PF00420">
    <property type="entry name" value="Oxidored_q2"/>
    <property type="match status" value="1"/>
</dbReference>
<evidence type="ECO:0000256" key="10">
    <source>
        <dbReference type="ARBA" id="ARBA00049551"/>
    </source>
</evidence>
<evidence type="ECO:0000256" key="3">
    <source>
        <dbReference type="ARBA" id="ARBA00016612"/>
    </source>
</evidence>
<evidence type="ECO:0000256" key="11">
    <source>
        <dbReference type="SAM" id="Phobius"/>
    </source>
</evidence>
<evidence type="ECO:0000256" key="1">
    <source>
        <dbReference type="ARBA" id="ARBA00004141"/>
    </source>
</evidence>
<organism evidence="12">
    <name type="scientific">Conaspidia wangi</name>
    <dbReference type="NCBI Taxonomy" id="2675281"/>
    <lineage>
        <taxon>Eukaryota</taxon>
        <taxon>Metazoa</taxon>
        <taxon>Ecdysozoa</taxon>
        <taxon>Arthropoda</taxon>
        <taxon>Hexapoda</taxon>
        <taxon>Insecta</taxon>
        <taxon>Pterygota</taxon>
        <taxon>Neoptera</taxon>
        <taxon>Endopterygota</taxon>
        <taxon>Hymenoptera</taxon>
        <taxon>Tenthredinoidea</taxon>
        <taxon>Tenthredinidae</taxon>
        <taxon>Tenthredininae</taxon>
        <taxon>Conaspidia</taxon>
    </lineage>
</organism>
<keyword evidence="5" id="KW-1278">Translocase</keyword>
<keyword evidence="12" id="KW-0496">Mitochondrion</keyword>
<evidence type="ECO:0000256" key="6">
    <source>
        <dbReference type="ARBA" id="ARBA00022989"/>
    </source>
</evidence>
<dbReference type="GO" id="GO:0008137">
    <property type="term" value="F:NADH dehydrogenase (ubiquinone) activity"/>
    <property type="evidence" value="ECO:0007669"/>
    <property type="project" value="UniProtKB-EC"/>
</dbReference>
<comment type="catalytic activity">
    <reaction evidence="10">
        <text>a ubiquinone + NADH + 5 H(+)(in) = a ubiquinol + NAD(+) + 4 H(+)(out)</text>
        <dbReference type="Rhea" id="RHEA:29091"/>
        <dbReference type="Rhea" id="RHEA-COMP:9565"/>
        <dbReference type="Rhea" id="RHEA-COMP:9566"/>
        <dbReference type="ChEBI" id="CHEBI:15378"/>
        <dbReference type="ChEBI" id="CHEBI:16389"/>
        <dbReference type="ChEBI" id="CHEBI:17976"/>
        <dbReference type="ChEBI" id="CHEBI:57540"/>
        <dbReference type="ChEBI" id="CHEBI:57945"/>
        <dbReference type="EC" id="7.1.1.2"/>
    </reaction>
</comment>
<dbReference type="GO" id="GO:0016020">
    <property type="term" value="C:membrane"/>
    <property type="evidence" value="ECO:0007669"/>
    <property type="project" value="UniProtKB-SubCell"/>
</dbReference>
<dbReference type="AlphaFoldDB" id="A0A8E5BTF9"/>
<evidence type="ECO:0000256" key="8">
    <source>
        <dbReference type="ARBA" id="ARBA00023136"/>
    </source>
</evidence>
<dbReference type="GeneID" id="68222310"/>
<geneLocation type="mitochondrion" evidence="12"/>
<dbReference type="RefSeq" id="YP_010178028.1">
    <property type="nucleotide sequence ID" value="NC_058200.1"/>
</dbReference>